<proteinExistence type="predicted"/>
<organism evidence="2 3">
    <name type="scientific">Cloeon dipterum</name>
    <dbReference type="NCBI Taxonomy" id="197152"/>
    <lineage>
        <taxon>Eukaryota</taxon>
        <taxon>Metazoa</taxon>
        <taxon>Ecdysozoa</taxon>
        <taxon>Arthropoda</taxon>
        <taxon>Hexapoda</taxon>
        <taxon>Insecta</taxon>
        <taxon>Pterygota</taxon>
        <taxon>Palaeoptera</taxon>
        <taxon>Ephemeroptera</taxon>
        <taxon>Pisciforma</taxon>
        <taxon>Baetidae</taxon>
        <taxon>Cloeon</taxon>
    </lineage>
</organism>
<reference evidence="2 3" key="1">
    <citation type="submission" date="2020-04" db="EMBL/GenBank/DDBJ databases">
        <authorList>
            <person name="Alioto T."/>
            <person name="Alioto T."/>
            <person name="Gomez Garrido J."/>
        </authorList>
    </citation>
    <scope>NUCLEOTIDE SEQUENCE [LARGE SCALE GENOMIC DNA]</scope>
</reference>
<sequence length="392" mass="44752">MPFLTKNARGRARKTGAKNAALKAKKLETGKAVEEEQEKEPRAGPSKATGDKENRHTQRKRPEEEVTETSKKTAAGKARKVVAKKKDSVPDEEQKRKKEEEDKAWLISQIKKERLLIEKLKDTIEIKKFELVQHGPKPELYTIRDVMDNLLPDYSHIKGLKSHEDSMSLLTEEMSLASQVAGVELVELENESNTETGKQSFVAKFRLLAEEDVESLEFALTFTSALNTQSFDDFEVLKLELLNGDVSEAVQDCFEFCLKNKDLALAVGFLKQYQKAEDERLTSSLNVKNSFQDFVQVKIRKNVNIITLIVGGDGKDFLVKVLWGFQFVRKEFRYNIEVVYGDKRTEILVQKECGDLVDQLEAARKYSEPFENTLAQFLKQLKNLKRRNSAIV</sequence>
<feature type="compositionally biased region" description="Basic and acidic residues" evidence="1">
    <location>
        <begin position="84"/>
        <end position="101"/>
    </location>
</feature>
<evidence type="ECO:0000313" key="3">
    <source>
        <dbReference type="Proteomes" id="UP000494165"/>
    </source>
</evidence>
<feature type="compositionally biased region" description="Basic and acidic residues" evidence="1">
    <location>
        <begin position="25"/>
        <end position="42"/>
    </location>
</feature>
<name>A0A8S1E0N4_9INSE</name>
<comment type="caution">
    <text evidence="2">The sequence shown here is derived from an EMBL/GenBank/DDBJ whole genome shotgun (WGS) entry which is preliminary data.</text>
</comment>
<protein>
    <submittedName>
        <fullName evidence="2">Uncharacterized protein</fullName>
    </submittedName>
</protein>
<dbReference type="EMBL" id="CADEPI010000489">
    <property type="protein sequence ID" value="CAB3386513.1"/>
    <property type="molecule type" value="Genomic_DNA"/>
</dbReference>
<keyword evidence="3" id="KW-1185">Reference proteome</keyword>
<gene>
    <name evidence="2" type="ORF">CLODIP_2_CD11834</name>
</gene>
<evidence type="ECO:0000256" key="1">
    <source>
        <dbReference type="SAM" id="MobiDB-lite"/>
    </source>
</evidence>
<feature type="compositionally biased region" description="Basic and acidic residues" evidence="1">
    <location>
        <begin position="49"/>
        <end position="71"/>
    </location>
</feature>
<evidence type="ECO:0000313" key="2">
    <source>
        <dbReference type="EMBL" id="CAB3386513.1"/>
    </source>
</evidence>
<dbReference type="AlphaFoldDB" id="A0A8S1E0N4"/>
<accession>A0A8S1E0N4</accession>
<feature type="region of interest" description="Disordered" evidence="1">
    <location>
        <begin position="1"/>
        <end position="101"/>
    </location>
</feature>
<dbReference type="Proteomes" id="UP000494165">
    <property type="component" value="Unassembled WGS sequence"/>
</dbReference>